<dbReference type="SMART" id="SM00862">
    <property type="entry name" value="Trans_reg_C"/>
    <property type="match status" value="1"/>
</dbReference>
<dbReference type="SMART" id="SM01043">
    <property type="entry name" value="BTAD"/>
    <property type="match status" value="1"/>
</dbReference>
<keyword evidence="8" id="KW-1185">Reference proteome</keyword>
<dbReference type="InterPro" id="IPR005158">
    <property type="entry name" value="BTAD"/>
</dbReference>
<evidence type="ECO:0000256" key="5">
    <source>
        <dbReference type="PROSITE-ProRule" id="PRU01091"/>
    </source>
</evidence>
<evidence type="ECO:0000313" key="8">
    <source>
        <dbReference type="Proteomes" id="UP000683310"/>
    </source>
</evidence>
<keyword evidence="2" id="KW-0805">Transcription regulation</keyword>
<evidence type="ECO:0000256" key="4">
    <source>
        <dbReference type="ARBA" id="ARBA00023163"/>
    </source>
</evidence>
<evidence type="ECO:0000259" key="6">
    <source>
        <dbReference type="PROSITE" id="PS51755"/>
    </source>
</evidence>
<evidence type="ECO:0000256" key="2">
    <source>
        <dbReference type="ARBA" id="ARBA00023015"/>
    </source>
</evidence>
<keyword evidence="4" id="KW-0804">Transcription</keyword>
<feature type="domain" description="OmpR/PhoB-type" evidence="6">
    <location>
        <begin position="1"/>
        <end position="94"/>
    </location>
</feature>
<evidence type="ECO:0000256" key="1">
    <source>
        <dbReference type="ARBA" id="ARBA00005820"/>
    </source>
</evidence>
<dbReference type="PANTHER" id="PTHR35807">
    <property type="entry name" value="TRANSCRIPTIONAL REGULATOR REDD-RELATED"/>
    <property type="match status" value="1"/>
</dbReference>
<reference evidence="7 8" key="1">
    <citation type="submission" date="2021-04" db="EMBL/GenBank/DDBJ databases">
        <title>Nocardia tengchongensis.</title>
        <authorList>
            <person name="Zhuang k."/>
            <person name="Ran Y."/>
            <person name="Li W."/>
        </authorList>
    </citation>
    <scope>NUCLEOTIDE SEQUENCE [LARGE SCALE GENOMIC DNA]</scope>
    <source>
        <strain evidence="7 8">CFH S0057</strain>
    </source>
</reference>
<dbReference type="RefSeq" id="WP_213556801.1">
    <property type="nucleotide sequence ID" value="NZ_JBHZDI010000104.1"/>
</dbReference>
<comment type="similarity">
    <text evidence="1">Belongs to the AfsR/DnrI/RedD regulatory family.</text>
</comment>
<dbReference type="SUPFAM" id="SSF48452">
    <property type="entry name" value="TPR-like"/>
    <property type="match status" value="1"/>
</dbReference>
<gene>
    <name evidence="7" type="ORF">KHQ06_32005</name>
</gene>
<protein>
    <recommendedName>
        <fullName evidence="6">OmpR/PhoB-type domain-containing protein</fullName>
    </recommendedName>
</protein>
<evidence type="ECO:0000313" key="7">
    <source>
        <dbReference type="EMBL" id="QVI20693.1"/>
    </source>
</evidence>
<dbReference type="Pfam" id="PF03704">
    <property type="entry name" value="BTAD"/>
    <property type="match status" value="1"/>
</dbReference>
<dbReference type="PROSITE" id="PS51755">
    <property type="entry name" value="OMPR_PHOB"/>
    <property type="match status" value="1"/>
</dbReference>
<dbReference type="InterPro" id="IPR001867">
    <property type="entry name" value="OmpR/PhoB-type_DNA-bd"/>
</dbReference>
<organism evidence="7 8">
    <name type="scientific">Nocardia tengchongensis</name>
    <dbReference type="NCBI Taxonomy" id="2055889"/>
    <lineage>
        <taxon>Bacteria</taxon>
        <taxon>Bacillati</taxon>
        <taxon>Actinomycetota</taxon>
        <taxon>Actinomycetes</taxon>
        <taxon>Mycobacteriales</taxon>
        <taxon>Nocardiaceae</taxon>
        <taxon>Nocardia</taxon>
    </lineage>
</organism>
<evidence type="ECO:0000256" key="3">
    <source>
        <dbReference type="ARBA" id="ARBA00023125"/>
    </source>
</evidence>
<accession>A0ABX8CP03</accession>
<dbReference type="Gene3D" id="1.10.10.10">
    <property type="entry name" value="Winged helix-like DNA-binding domain superfamily/Winged helix DNA-binding domain"/>
    <property type="match status" value="1"/>
</dbReference>
<dbReference type="Proteomes" id="UP000683310">
    <property type="component" value="Chromosome"/>
</dbReference>
<dbReference type="InterPro" id="IPR036388">
    <property type="entry name" value="WH-like_DNA-bd_sf"/>
</dbReference>
<keyword evidence="3 5" id="KW-0238">DNA-binding</keyword>
<name>A0ABX8CP03_9NOCA</name>
<proteinExistence type="inferred from homology"/>
<dbReference type="InterPro" id="IPR051677">
    <property type="entry name" value="AfsR-DnrI-RedD_regulator"/>
</dbReference>
<dbReference type="PANTHER" id="PTHR35807:SF1">
    <property type="entry name" value="TRANSCRIPTIONAL REGULATOR REDD"/>
    <property type="match status" value="1"/>
</dbReference>
<dbReference type="Gene3D" id="1.25.40.10">
    <property type="entry name" value="Tetratricopeptide repeat domain"/>
    <property type="match status" value="1"/>
</dbReference>
<sequence>MSWRLAVLGPVELTDGGVPVPPLPAKQQAALAMLACARGRTVTVEELVDGVWGAARPASAVGALRNYAWALRKRWAEQSTIALCSEPGGYRLGGTLELDLDRVDRLRAQVAAARAAGRLDTADTALRSALGVWRGDPFTGVPGPWAMAERTRLRRIRRLLEEDLLELTVERGEFSLAIADLAALITGDPHSERLRGLLMTALYGAGHRTEALGEYQRIRRLLVTEQGIEPGPALAELHRRILADEFSPHVTTLPTPCMCSCAARDGGVQRPNRFSPALSG</sequence>
<dbReference type="InterPro" id="IPR016032">
    <property type="entry name" value="Sig_transdc_resp-reg_C-effctor"/>
</dbReference>
<feature type="DNA-binding region" description="OmpR/PhoB-type" evidence="5">
    <location>
        <begin position="1"/>
        <end position="94"/>
    </location>
</feature>
<dbReference type="SUPFAM" id="SSF46894">
    <property type="entry name" value="C-terminal effector domain of the bipartite response regulators"/>
    <property type="match status" value="1"/>
</dbReference>
<dbReference type="InterPro" id="IPR011990">
    <property type="entry name" value="TPR-like_helical_dom_sf"/>
</dbReference>
<dbReference type="EMBL" id="CP074371">
    <property type="protein sequence ID" value="QVI20693.1"/>
    <property type="molecule type" value="Genomic_DNA"/>
</dbReference>